<evidence type="ECO:0000313" key="1">
    <source>
        <dbReference type="EMBL" id="CAG8847337.1"/>
    </source>
</evidence>
<dbReference type="EMBL" id="CAJVQC010155448">
    <property type="protein sequence ID" value="CAG8847337.1"/>
    <property type="molecule type" value="Genomic_DNA"/>
</dbReference>
<gene>
    <name evidence="1" type="ORF">RPERSI_LOCUS34586</name>
</gene>
<organism evidence="1 2">
    <name type="scientific">Racocetra persica</name>
    <dbReference type="NCBI Taxonomy" id="160502"/>
    <lineage>
        <taxon>Eukaryota</taxon>
        <taxon>Fungi</taxon>
        <taxon>Fungi incertae sedis</taxon>
        <taxon>Mucoromycota</taxon>
        <taxon>Glomeromycotina</taxon>
        <taxon>Glomeromycetes</taxon>
        <taxon>Diversisporales</taxon>
        <taxon>Gigasporaceae</taxon>
        <taxon>Racocetra</taxon>
    </lineage>
</organism>
<dbReference type="Proteomes" id="UP000789920">
    <property type="component" value="Unassembled WGS sequence"/>
</dbReference>
<feature type="non-terminal residue" evidence="1">
    <location>
        <position position="103"/>
    </location>
</feature>
<name>A0ACA9STL3_9GLOM</name>
<accession>A0ACA9STL3</accession>
<reference evidence="1" key="1">
    <citation type="submission" date="2021-06" db="EMBL/GenBank/DDBJ databases">
        <authorList>
            <person name="Kallberg Y."/>
            <person name="Tangrot J."/>
            <person name="Rosling A."/>
        </authorList>
    </citation>
    <scope>NUCLEOTIDE SEQUENCE</scope>
    <source>
        <strain evidence="1">MA461A</strain>
    </source>
</reference>
<proteinExistence type="predicted"/>
<feature type="non-terminal residue" evidence="1">
    <location>
        <position position="1"/>
    </location>
</feature>
<evidence type="ECO:0000313" key="2">
    <source>
        <dbReference type="Proteomes" id="UP000789920"/>
    </source>
</evidence>
<keyword evidence="2" id="KW-1185">Reference proteome</keyword>
<comment type="caution">
    <text evidence="1">The sequence shown here is derived from an EMBL/GenBank/DDBJ whole genome shotgun (WGS) entry which is preliminary data.</text>
</comment>
<sequence length="103" mass="11931">KQCMDSDPYKRPSAKDISSKLSKWRMIVMNPSIARGESDIIRSFISADDEIKTTKITLPNYQSSMYTSRLINTKEIKLAYESAKFRDSKMYDLSVYDLCQCHC</sequence>
<protein>
    <submittedName>
        <fullName evidence="1">30158_t:CDS:1</fullName>
    </submittedName>
</protein>